<evidence type="ECO:0000256" key="13">
    <source>
        <dbReference type="ARBA" id="ARBA00023136"/>
    </source>
</evidence>
<evidence type="ECO:0000313" key="19">
    <source>
        <dbReference type="Proteomes" id="UP000184452"/>
    </source>
</evidence>
<feature type="transmembrane region" description="Helical" evidence="16">
    <location>
        <begin position="6"/>
        <end position="26"/>
    </location>
</feature>
<evidence type="ECO:0000313" key="18">
    <source>
        <dbReference type="EMBL" id="SHK33928.1"/>
    </source>
</evidence>
<keyword evidence="6 15" id="KW-1003">Cell membrane</keyword>
<evidence type="ECO:0000259" key="17">
    <source>
        <dbReference type="Pfam" id="PF02233"/>
    </source>
</evidence>
<dbReference type="Gene3D" id="3.40.50.1220">
    <property type="entry name" value="TPP-binding domain"/>
    <property type="match status" value="1"/>
</dbReference>
<comment type="subcellular location">
    <subcellularLocation>
        <location evidence="2">Cell inner membrane</location>
        <topology evidence="2">Multi-pass membrane protein</topology>
    </subcellularLocation>
</comment>
<dbReference type="GO" id="GO:0008750">
    <property type="term" value="F:proton-translocating NAD(P)+ transhydrogenase activity"/>
    <property type="evidence" value="ECO:0007669"/>
    <property type="project" value="UniProtKB-EC"/>
</dbReference>
<proteinExistence type="inferred from homology"/>
<keyword evidence="10 15" id="KW-1278">Translocase</keyword>
<reference evidence="18 19" key="1">
    <citation type="submission" date="2016-11" db="EMBL/GenBank/DDBJ databases">
        <authorList>
            <person name="Jaros S."/>
            <person name="Januszkiewicz K."/>
            <person name="Wedrychowicz H."/>
        </authorList>
    </citation>
    <scope>NUCLEOTIDE SEQUENCE [LARGE SCALE GENOMIC DNA]</scope>
    <source>
        <strain evidence="18 19">CGMCC 4.5723</strain>
    </source>
</reference>
<dbReference type="OrthoDB" id="9763786at2"/>
<evidence type="ECO:0000256" key="12">
    <source>
        <dbReference type="ARBA" id="ARBA00023027"/>
    </source>
</evidence>
<evidence type="ECO:0000256" key="10">
    <source>
        <dbReference type="ARBA" id="ARBA00022967"/>
    </source>
</evidence>
<evidence type="ECO:0000256" key="4">
    <source>
        <dbReference type="ARBA" id="ARBA00012943"/>
    </source>
</evidence>
<organism evidence="18 19">
    <name type="scientific">Nocardiopsis flavescens</name>
    <dbReference type="NCBI Taxonomy" id="758803"/>
    <lineage>
        <taxon>Bacteria</taxon>
        <taxon>Bacillati</taxon>
        <taxon>Actinomycetota</taxon>
        <taxon>Actinomycetes</taxon>
        <taxon>Streptosporangiales</taxon>
        <taxon>Nocardiopsidaceae</taxon>
        <taxon>Nocardiopsis</taxon>
    </lineage>
</organism>
<dbReference type="EC" id="7.1.1.1" evidence="4 15"/>
<dbReference type="RefSeq" id="WP_073381729.1">
    <property type="nucleotide sequence ID" value="NZ_FQZK01000018.1"/>
</dbReference>
<feature type="transmembrane region" description="Helical" evidence="16">
    <location>
        <begin position="250"/>
        <end position="269"/>
    </location>
</feature>
<dbReference type="PANTHER" id="PTHR44758">
    <property type="entry name" value="NAD(P) TRANSHYDROGENASE SUBUNIT BETA"/>
    <property type="match status" value="1"/>
</dbReference>
<evidence type="ECO:0000256" key="2">
    <source>
        <dbReference type="ARBA" id="ARBA00004429"/>
    </source>
</evidence>
<dbReference type="InterPro" id="IPR012136">
    <property type="entry name" value="NADH_DH_b"/>
</dbReference>
<keyword evidence="13 15" id="KW-0472">Membrane</keyword>
<dbReference type="Pfam" id="PF02233">
    <property type="entry name" value="PNTB"/>
    <property type="match status" value="1"/>
</dbReference>
<feature type="transmembrane region" description="Helical" evidence="16">
    <location>
        <begin position="170"/>
        <end position="190"/>
    </location>
</feature>
<dbReference type="SUPFAM" id="SSF52467">
    <property type="entry name" value="DHS-like NAD/FAD-binding domain"/>
    <property type="match status" value="1"/>
</dbReference>
<dbReference type="AlphaFoldDB" id="A0A1M6RNM3"/>
<evidence type="ECO:0000256" key="15">
    <source>
        <dbReference type="PIRNR" id="PIRNR000204"/>
    </source>
</evidence>
<feature type="domain" description="NADP transhydrogenase beta-like" evidence="17">
    <location>
        <begin position="13"/>
        <end position="469"/>
    </location>
</feature>
<sequence length="477" mass="48447">MNPSLGATEIALLAYLVPVALFVVGLKRLARVRTARRGNLLLAVGMLLAVVVTLVEQGRVDYVWIVVGLLVGASVGAVTVMRASATSMPQVVARFNGFSGAAAALIGLALFWDAVVSPDAGAALVTLGVLESLSLAVSLVIGAVTFSGSVLAEAKLWGRLGGLTRIPGRVVLLAATGALGVPAAGAAVAADDVRTAAAALVALLVLALAAGVLAVAPVGGADMPVMISLLNSVSGLAVAASGFALGNTMLIMGGTIVGAAGLMLTRIMCAAMNRGLLGVFAGGLGDTAPPGEGRESYDHVVSSDPEEAAMVLEVARSVVIVPGYGLAAARAQQSAADLADTLAERGVRVRFAVHPVAGRMPGHMNVVLAEANVPYERLVEMEAINRDFGDTDVVIVVGANDVVNPAARAASGSPIAGMPILEVDNARRVMVVKRSLSAGYAGIKNELFERDNCTMLFGDAKQVLDDLVRELKAGIPA</sequence>
<evidence type="ECO:0000256" key="7">
    <source>
        <dbReference type="ARBA" id="ARBA00022519"/>
    </source>
</evidence>
<accession>A0A1M6RNM3</accession>
<name>A0A1M6RNM3_9ACTN</name>
<dbReference type="InterPro" id="IPR034300">
    <property type="entry name" value="PNTB-like"/>
</dbReference>
<evidence type="ECO:0000256" key="9">
    <source>
        <dbReference type="ARBA" id="ARBA00022857"/>
    </source>
</evidence>
<evidence type="ECO:0000256" key="5">
    <source>
        <dbReference type="ARBA" id="ARBA00014581"/>
    </source>
</evidence>
<feature type="transmembrane region" description="Helical" evidence="16">
    <location>
        <begin position="62"/>
        <end position="83"/>
    </location>
</feature>
<dbReference type="STRING" id="758803.SAMN05421803_11811"/>
<feature type="transmembrane region" description="Helical" evidence="16">
    <location>
        <begin position="95"/>
        <end position="115"/>
    </location>
</feature>
<dbReference type="InterPro" id="IPR029035">
    <property type="entry name" value="DHS-like_NAD/FAD-binding_dom"/>
</dbReference>
<dbReference type="PANTHER" id="PTHR44758:SF1">
    <property type="entry name" value="NAD(P) TRANSHYDROGENASE SUBUNIT BETA"/>
    <property type="match status" value="1"/>
</dbReference>
<comment type="similarity">
    <text evidence="3 15">Belongs to the PNT beta subunit family.</text>
</comment>
<dbReference type="PIRSF" id="PIRSF000204">
    <property type="entry name" value="PNTB"/>
    <property type="match status" value="1"/>
</dbReference>
<evidence type="ECO:0000256" key="16">
    <source>
        <dbReference type="SAM" id="Phobius"/>
    </source>
</evidence>
<dbReference type="EMBL" id="FQZK01000018">
    <property type="protein sequence ID" value="SHK33928.1"/>
    <property type="molecule type" value="Genomic_DNA"/>
</dbReference>
<comment type="catalytic activity">
    <reaction evidence="14 15">
        <text>NAD(+) + NADPH + H(+)(in) = NADH + NADP(+) + H(+)(out)</text>
        <dbReference type="Rhea" id="RHEA:47992"/>
        <dbReference type="ChEBI" id="CHEBI:15378"/>
        <dbReference type="ChEBI" id="CHEBI:57540"/>
        <dbReference type="ChEBI" id="CHEBI:57783"/>
        <dbReference type="ChEBI" id="CHEBI:57945"/>
        <dbReference type="ChEBI" id="CHEBI:58349"/>
        <dbReference type="EC" id="7.1.1.1"/>
    </reaction>
</comment>
<evidence type="ECO:0000256" key="6">
    <source>
        <dbReference type="ARBA" id="ARBA00022475"/>
    </source>
</evidence>
<evidence type="ECO:0000256" key="8">
    <source>
        <dbReference type="ARBA" id="ARBA00022692"/>
    </source>
</evidence>
<evidence type="ECO:0000256" key="3">
    <source>
        <dbReference type="ARBA" id="ARBA00007919"/>
    </source>
</evidence>
<feature type="transmembrane region" description="Helical" evidence="16">
    <location>
        <begin position="196"/>
        <end position="218"/>
    </location>
</feature>
<gene>
    <name evidence="18" type="ORF">SAMN05421803_11811</name>
</gene>
<evidence type="ECO:0000256" key="11">
    <source>
        <dbReference type="ARBA" id="ARBA00022989"/>
    </source>
</evidence>
<keyword evidence="7 15" id="KW-0997">Cell inner membrane</keyword>
<keyword evidence="9 15" id="KW-0521">NADP</keyword>
<dbReference type="GO" id="GO:0005886">
    <property type="term" value="C:plasma membrane"/>
    <property type="evidence" value="ECO:0007669"/>
    <property type="project" value="UniProtKB-SubCell"/>
</dbReference>
<dbReference type="GO" id="GO:0050661">
    <property type="term" value="F:NADP binding"/>
    <property type="evidence" value="ECO:0007669"/>
    <property type="project" value="InterPro"/>
</dbReference>
<comment type="function">
    <text evidence="1 15">The transhydrogenation between NADH and NADP is coupled to respiration and ATP hydrolysis and functions as a proton pump across the membrane.</text>
</comment>
<keyword evidence="12 15" id="KW-0520">NAD</keyword>
<evidence type="ECO:0000256" key="14">
    <source>
        <dbReference type="ARBA" id="ARBA00048202"/>
    </source>
</evidence>
<keyword evidence="11 16" id="KW-1133">Transmembrane helix</keyword>
<keyword evidence="8 16" id="KW-0812">Transmembrane</keyword>
<keyword evidence="19" id="KW-1185">Reference proteome</keyword>
<protein>
    <recommendedName>
        <fullName evidence="5 15">NAD(P) transhydrogenase subunit beta</fullName>
        <ecNumber evidence="4 15">7.1.1.1</ecNumber>
    </recommendedName>
    <alternativeName>
        <fullName evidence="15">Nicotinamide nucleotide transhydrogenase subunit beta</fullName>
    </alternativeName>
</protein>
<feature type="transmembrane region" description="Helical" evidence="16">
    <location>
        <begin position="135"/>
        <end position="158"/>
    </location>
</feature>
<evidence type="ECO:0000256" key="1">
    <source>
        <dbReference type="ARBA" id="ARBA00003943"/>
    </source>
</evidence>
<feature type="transmembrane region" description="Helical" evidence="16">
    <location>
        <begin position="38"/>
        <end position="56"/>
    </location>
</feature>
<dbReference type="Proteomes" id="UP000184452">
    <property type="component" value="Unassembled WGS sequence"/>
</dbReference>